<feature type="compositionally biased region" description="Basic and acidic residues" evidence="2">
    <location>
        <begin position="314"/>
        <end position="325"/>
    </location>
</feature>
<dbReference type="Gene3D" id="4.10.60.10">
    <property type="entry name" value="Zinc finger, CCHC-type"/>
    <property type="match status" value="1"/>
</dbReference>
<dbReference type="Pfam" id="PF00098">
    <property type="entry name" value="zf-CCHC"/>
    <property type="match status" value="1"/>
</dbReference>
<evidence type="ECO:0000256" key="2">
    <source>
        <dbReference type="SAM" id="MobiDB-lite"/>
    </source>
</evidence>
<dbReference type="InterPro" id="IPR001878">
    <property type="entry name" value="Znf_CCHC"/>
</dbReference>
<sequence length="370" mass="42252">MLENYVTLLKQQIKEKDKEILDANVSLRLCQEASLPTVRALTPGTAKTLTAEEAIAPDVGEALPPPPRSTSSTRISEKLPDSDRFDGSRENLRPFLQQIHAKMTANADRFTTRTSRLTYIAGRLSGRAYNLILPRMVFGVPQFPDYHQILEYLGTAFGDPDRVQNAQNRLYRLKQREQDFNTFLSEFQRLALEGEVSEDALSPLLFQNISRELQDMLLHNPTPSRQYHQFANHLQTLDNRHRQHQIQTRQHRPTLKKEAPARRHSPKPQRGRSPPTAPAPTGDPMNLSNQRRYNRPNLRRENNQCFRCGSPNHYLRDCPEPDTRPARFRQAAITYSPNCNSRQTSPRSPGSSRSDSHSSGRRQENGASLS</sequence>
<feature type="compositionally biased region" description="Low complexity" evidence="2">
    <location>
        <begin position="341"/>
        <end position="353"/>
    </location>
</feature>
<feature type="region of interest" description="Disordered" evidence="2">
    <location>
        <begin position="52"/>
        <end position="88"/>
    </location>
</feature>
<dbReference type="InterPro" id="IPR032567">
    <property type="entry name" value="RTL1-rel"/>
</dbReference>
<keyword evidence="5" id="KW-1185">Reference proteome</keyword>
<evidence type="ECO:0000259" key="3">
    <source>
        <dbReference type="PROSITE" id="PS50158"/>
    </source>
</evidence>
<dbReference type="GO" id="GO:0003676">
    <property type="term" value="F:nucleic acid binding"/>
    <property type="evidence" value="ECO:0007669"/>
    <property type="project" value="InterPro"/>
</dbReference>
<proteinExistence type="predicted"/>
<dbReference type="InterPro" id="IPR036875">
    <property type="entry name" value="Znf_CCHC_sf"/>
</dbReference>
<dbReference type="Proteomes" id="UP001187734">
    <property type="component" value="Unassembled WGS sequence"/>
</dbReference>
<keyword evidence="1" id="KW-0479">Metal-binding</keyword>
<dbReference type="PANTHER" id="PTHR15503">
    <property type="entry name" value="LDOC1 RELATED"/>
    <property type="match status" value="1"/>
</dbReference>
<feature type="compositionally biased region" description="Basic and acidic residues" evidence="2">
    <location>
        <begin position="75"/>
        <end position="88"/>
    </location>
</feature>
<evidence type="ECO:0000313" key="5">
    <source>
        <dbReference type="Proteomes" id="UP001187734"/>
    </source>
</evidence>
<evidence type="ECO:0000256" key="1">
    <source>
        <dbReference type="PROSITE-ProRule" id="PRU00047"/>
    </source>
</evidence>
<organism evidence="4 5">
    <name type="scientific">Fusarium torulosum</name>
    <dbReference type="NCBI Taxonomy" id="33205"/>
    <lineage>
        <taxon>Eukaryota</taxon>
        <taxon>Fungi</taxon>
        <taxon>Dikarya</taxon>
        <taxon>Ascomycota</taxon>
        <taxon>Pezizomycotina</taxon>
        <taxon>Sordariomycetes</taxon>
        <taxon>Hypocreomycetidae</taxon>
        <taxon>Hypocreales</taxon>
        <taxon>Nectriaceae</taxon>
        <taxon>Fusarium</taxon>
    </lineage>
</organism>
<feature type="compositionally biased region" description="Basic residues" evidence="2">
    <location>
        <begin position="241"/>
        <end position="254"/>
    </location>
</feature>
<dbReference type="PANTHER" id="PTHR15503:SF22">
    <property type="entry name" value="TRANSPOSON TY3-I GAG POLYPROTEIN"/>
    <property type="match status" value="1"/>
</dbReference>
<dbReference type="SMART" id="SM00343">
    <property type="entry name" value="ZnF_C2HC"/>
    <property type="match status" value="1"/>
</dbReference>
<protein>
    <recommendedName>
        <fullName evidence="3">CCHC-type domain-containing protein</fullName>
    </recommendedName>
</protein>
<reference evidence="4" key="1">
    <citation type="submission" date="2018-03" db="EMBL/GenBank/DDBJ databases">
        <authorList>
            <person name="Guldener U."/>
        </authorList>
    </citation>
    <scope>NUCLEOTIDE SEQUENCE</scope>
</reference>
<keyword evidence="1" id="KW-0862">Zinc</keyword>
<accession>A0AAE8SPE1</accession>
<evidence type="ECO:0000313" key="4">
    <source>
        <dbReference type="EMBL" id="SPJ89615.1"/>
    </source>
</evidence>
<dbReference type="GO" id="GO:0008270">
    <property type="term" value="F:zinc ion binding"/>
    <property type="evidence" value="ECO:0007669"/>
    <property type="project" value="UniProtKB-KW"/>
</dbReference>
<name>A0AAE8SPE1_9HYPO</name>
<dbReference type="EMBL" id="ONZP01000682">
    <property type="protein sequence ID" value="SPJ89615.1"/>
    <property type="molecule type" value="Genomic_DNA"/>
</dbReference>
<comment type="caution">
    <text evidence="4">The sequence shown here is derived from an EMBL/GenBank/DDBJ whole genome shotgun (WGS) entry which is preliminary data.</text>
</comment>
<feature type="domain" description="CCHC-type" evidence="3">
    <location>
        <begin position="305"/>
        <end position="320"/>
    </location>
</feature>
<dbReference type="PROSITE" id="PS50158">
    <property type="entry name" value="ZF_CCHC"/>
    <property type="match status" value="1"/>
</dbReference>
<dbReference type="AlphaFoldDB" id="A0AAE8SPE1"/>
<gene>
    <name evidence="4" type="ORF">FTOL_12976</name>
</gene>
<feature type="region of interest" description="Disordered" evidence="2">
    <location>
        <begin position="240"/>
        <end position="370"/>
    </location>
</feature>
<keyword evidence="1" id="KW-0863">Zinc-finger</keyword>
<dbReference type="SUPFAM" id="SSF57756">
    <property type="entry name" value="Retrovirus zinc finger-like domains"/>
    <property type="match status" value="1"/>
</dbReference>
<feature type="compositionally biased region" description="Basic and acidic residues" evidence="2">
    <location>
        <begin position="354"/>
        <end position="364"/>
    </location>
</feature>